<gene>
    <name evidence="1" type="ORF">OPT61_g2881</name>
</gene>
<dbReference type="EMBL" id="JAPHNI010000138">
    <property type="protein sequence ID" value="KAJ8115470.1"/>
    <property type="molecule type" value="Genomic_DNA"/>
</dbReference>
<accession>A0ACC2IJU1</accession>
<dbReference type="Proteomes" id="UP001153331">
    <property type="component" value="Unassembled WGS sequence"/>
</dbReference>
<protein>
    <submittedName>
        <fullName evidence="1">Uncharacterized protein</fullName>
    </submittedName>
</protein>
<proteinExistence type="predicted"/>
<reference evidence="1" key="1">
    <citation type="submission" date="2022-11" db="EMBL/GenBank/DDBJ databases">
        <title>Genome Sequence of Boeremia exigua.</title>
        <authorList>
            <person name="Buettner E."/>
        </authorList>
    </citation>
    <scope>NUCLEOTIDE SEQUENCE</scope>
    <source>
        <strain evidence="1">CU02</strain>
    </source>
</reference>
<evidence type="ECO:0000313" key="2">
    <source>
        <dbReference type="Proteomes" id="UP001153331"/>
    </source>
</evidence>
<evidence type="ECO:0000313" key="1">
    <source>
        <dbReference type="EMBL" id="KAJ8115470.1"/>
    </source>
</evidence>
<name>A0ACC2IJU1_9PLEO</name>
<keyword evidence="2" id="KW-1185">Reference proteome</keyword>
<sequence length="204" mass="21784">MDQSHDSIVSMSEFRPMVVSPYMSPQLNETICGCRCGCGCGCAGDGDVDASERLSDSETAIESNESEDSEDLASVQCTSDDGVDGNDPGQTNPGVVAPRAMTRHFIVWLLGTSEDTRLNDALLGLEYTPTHPGLYDGNEGTTASPFSEACGEEDRINTVPSRGNLQTMSPGPGIGGWLHVVPERTRVERAQGIYILTPLRLSAE</sequence>
<organism evidence="1 2">
    <name type="scientific">Boeremia exigua</name>
    <dbReference type="NCBI Taxonomy" id="749465"/>
    <lineage>
        <taxon>Eukaryota</taxon>
        <taxon>Fungi</taxon>
        <taxon>Dikarya</taxon>
        <taxon>Ascomycota</taxon>
        <taxon>Pezizomycotina</taxon>
        <taxon>Dothideomycetes</taxon>
        <taxon>Pleosporomycetidae</taxon>
        <taxon>Pleosporales</taxon>
        <taxon>Pleosporineae</taxon>
        <taxon>Didymellaceae</taxon>
        <taxon>Boeremia</taxon>
    </lineage>
</organism>
<comment type="caution">
    <text evidence="1">The sequence shown here is derived from an EMBL/GenBank/DDBJ whole genome shotgun (WGS) entry which is preliminary data.</text>
</comment>